<name>A0A0N4UVP9_ENTVE</name>
<evidence type="ECO:0000313" key="3">
    <source>
        <dbReference type="WBParaSite" id="EVEC_0000152701-mRNA-1"/>
    </source>
</evidence>
<reference evidence="3" key="1">
    <citation type="submission" date="2017-02" db="UniProtKB">
        <authorList>
            <consortium name="WormBaseParasite"/>
        </authorList>
    </citation>
    <scope>IDENTIFICATION</scope>
</reference>
<dbReference type="EMBL" id="UXUI01007187">
    <property type="protein sequence ID" value="VDD86092.1"/>
    <property type="molecule type" value="Genomic_DNA"/>
</dbReference>
<protein>
    <submittedName>
        <fullName evidence="3">SNF2_N domain-containing protein</fullName>
    </submittedName>
</protein>
<reference evidence="1 2" key="2">
    <citation type="submission" date="2018-10" db="EMBL/GenBank/DDBJ databases">
        <authorList>
            <consortium name="Pathogen Informatics"/>
        </authorList>
    </citation>
    <scope>NUCLEOTIDE SEQUENCE [LARGE SCALE GENOMIC DNA]</scope>
</reference>
<proteinExistence type="predicted"/>
<evidence type="ECO:0000313" key="2">
    <source>
        <dbReference type="Proteomes" id="UP000274131"/>
    </source>
</evidence>
<organism evidence="3">
    <name type="scientific">Enterobius vermicularis</name>
    <name type="common">Human pinworm</name>
    <dbReference type="NCBI Taxonomy" id="51028"/>
    <lineage>
        <taxon>Eukaryota</taxon>
        <taxon>Metazoa</taxon>
        <taxon>Ecdysozoa</taxon>
        <taxon>Nematoda</taxon>
        <taxon>Chromadorea</taxon>
        <taxon>Rhabditida</taxon>
        <taxon>Spirurina</taxon>
        <taxon>Oxyuridomorpha</taxon>
        <taxon>Oxyuroidea</taxon>
        <taxon>Oxyuridae</taxon>
        <taxon>Enterobius</taxon>
    </lineage>
</organism>
<gene>
    <name evidence="1" type="ORF">EVEC_LOCUS1235</name>
</gene>
<dbReference type="Proteomes" id="UP000274131">
    <property type="component" value="Unassembled WGS sequence"/>
</dbReference>
<evidence type="ECO:0000313" key="1">
    <source>
        <dbReference type="EMBL" id="VDD86092.1"/>
    </source>
</evidence>
<keyword evidence="2" id="KW-1185">Reference proteome</keyword>
<dbReference type="WBParaSite" id="EVEC_0000152701-mRNA-1">
    <property type="protein sequence ID" value="EVEC_0000152701-mRNA-1"/>
    <property type="gene ID" value="EVEC_0000152701"/>
</dbReference>
<dbReference type="AlphaFoldDB" id="A0A0N4UVP9"/>
<sequence>MSSSEENYQVVILYRANNFMQALFENSGPRNVHNQSKSRAEGLLAPVLRPRVSRALFGALIKILPGGSKVRRYYCQLMERRLPKLSQLTDPFTELQLNIHMRVIPLVSMSFKYSLKLLIVDELLETNFIPLEKLRRVFYVVRFEISILAKSVSHGHNTN</sequence>
<accession>A0A0N4UVP9</accession>